<dbReference type="Pfam" id="PF04542">
    <property type="entry name" value="Sigma70_r2"/>
    <property type="match status" value="1"/>
</dbReference>
<feature type="domain" description="RNA polymerase sigma-70 region 4" evidence="2">
    <location>
        <begin position="215"/>
        <end position="266"/>
    </location>
</feature>
<dbReference type="Gene3D" id="1.20.140.160">
    <property type="match status" value="1"/>
</dbReference>
<feature type="domain" description="RNA polymerase sigma-70 region 2" evidence="1">
    <location>
        <begin position="69"/>
        <end position="121"/>
    </location>
</feature>
<dbReference type="SUPFAM" id="SSF88946">
    <property type="entry name" value="Sigma2 domain of RNA polymerase sigma factors"/>
    <property type="match status" value="1"/>
</dbReference>
<dbReference type="AlphaFoldDB" id="A0A6S6QTR4"/>
<dbReference type="InterPro" id="IPR013324">
    <property type="entry name" value="RNA_pol_sigma_r3/r4-like"/>
</dbReference>
<protein>
    <submittedName>
        <fullName evidence="3">Uncharacterized protein</fullName>
    </submittedName>
</protein>
<dbReference type="PANTHER" id="PTHR30385">
    <property type="entry name" value="SIGMA FACTOR F FLAGELLAR"/>
    <property type="match status" value="1"/>
</dbReference>
<proteinExistence type="predicted"/>
<dbReference type="Gene3D" id="1.10.1740.10">
    <property type="match status" value="1"/>
</dbReference>
<dbReference type="Proteomes" id="UP000515561">
    <property type="component" value="Chromosome"/>
</dbReference>
<dbReference type="GO" id="GO:0003700">
    <property type="term" value="F:DNA-binding transcription factor activity"/>
    <property type="evidence" value="ECO:0007669"/>
    <property type="project" value="InterPro"/>
</dbReference>
<dbReference type="RefSeq" id="WP_184096020.1">
    <property type="nucleotide sequence ID" value="NZ_AP023367.1"/>
</dbReference>
<organism evidence="3 4">
    <name type="scientific">Anaerocolumna cellulosilytica</name>
    <dbReference type="NCBI Taxonomy" id="433286"/>
    <lineage>
        <taxon>Bacteria</taxon>
        <taxon>Bacillati</taxon>
        <taxon>Bacillota</taxon>
        <taxon>Clostridia</taxon>
        <taxon>Lachnospirales</taxon>
        <taxon>Lachnospiraceae</taxon>
        <taxon>Anaerocolumna</taxon>
    </lineage>
</organism>
<dbReference type="EMBL" id="AP023367">
    <property type="protein sequence ID" value="BCJ93066.1"/>
    <property type="molecule type" value="Genomic_DNA"/>
</dbReference>
<keyword evidence="4" id="KW-1185">Reference proteome</keyword>
<evidence type="ECO:0000259" key="2">
    <source>
        <dbReference type="Pfam" id="PF04545"/>
    </source>
</evidence>
<dbReference type="NCBIfam" id="TIGR02937">
    <property type="entry name" value="sigma70-ECF"/>
    <property type="match status" value="1"/>
</dbReference>
<dbReference type="SUPFAM" id="SSF88659">
    <property type="entry name" value="Sigma3 and sigma4 domains of RNA polymerase sigma factors"/>
    <property type="match status" value="1"/>
</dbReference>
<evidence type="ECO:0000259" key="1">
    <source>
        <dbReference type="Pfam" id="PF04542"/>
    </source>
</evidence>
<dbReference type="KEGG" id="acel:acsn021_06350"/>
<evidence type="ECO:0000313" key="3">
    <source>
        <dbReference type="EMBL" id="BCJ93066.1"/>
    </source>
</evidence>
<dbReference type="InterPro" id="IPR013325">
    <property type="entry name" value="RNA_pol_sigma_r2"/>
</dbReference>
<dbReference type="GO" id="GO:0006352">
    <property type="term" value="P:DNA-templated transcription initiation"/>
    <property type="evidence" value="ECO:0007669"/>
    <property type="project" value="InterPro"/>
</dbReference>
<dbReference type="CDD" id="cd06171">
    <property type="entry name" value="Sigma70_r4"/>
    <property type="match status" value="1"/>
</dbReference>
<reference evidence="3 4" key="1">
    <citation type="journal article" date="2016" name="Int. J. Syst. Evol. Microbiol.">
        <title>Descriptions of Anaerotaenia torta gen. nov., sp. nov. and Anaerocolumna cellulosilytica gen. nov., sp. nov. isolated from a methanogenic reactor of cattle waste.</title>
        <authorList>
            <person name="Uek A."/>
            <person name="Ohtaki Y."/>
            <person name="Kaku N."/>
            <person name="Ueki K."/>
        </authorList>
    </citation>
    <scope>NUCLEOTIDE SEQUENCE [LARGE SCALE GENOMIC DNA]</scope>
    <source>
        <strain evidence="3 4">SN021</strain>
    </source>
</reference>
<dbReference type="Pfam" id="PF04545">
    <property type="entry name" value="Sigma70_r4"/>
    <property type="match status" value="1"/>
</dbReference>
<evidence type="ECO:0000313" key="4">
    <source>
        <dbReference type="Proteomes" id="UP000515561"/>
    </source>
</evidence>
<accession>A0A6S6QTR4</accession>
<gene>
    <name evidence="3" type="ORF">acsn021_06350</name>
</gene>
<dbReference type="PRINTS" id="PR00046">
    <property type="entry name" value="SIGMA70FCT"/>
</dbReference>
<name>A0A6S6QTR4_9FIRM</name>
<dbReference type="InterPro" id="IPR014284">
    <property type="entry name" value="RNA_pol_sigma-70_dom"/>
</dbReference>
<dbReference type="InterPro" id="IPR000943">
    <property type="entry name" value="RNA_pol_sigma70"/>
</dbReference>
<dbReference type="InterPro" id="IPR007630">
    <property type="entry name" value="RNA_pol_sigma70_r4"/>
</dbReference>
<sequence>MQINTYDESLRECVNIIADETINMGKDLPKNDITEQMYRYHSSNSEIREAGTAEIINDYTKFISYIINTRYASYKSDWEELMQQGVLGILNALQTYDPALSKPTTYFYSYIVHELTDYVSNYKSTVSPYYAAQINKVKNSISELEKKGIQYTEHEISVLTGFSIESVCRILDLINRTNILHYESDDYLESCLTQNEKSPETHYIINEQNRIIHDALLCLPQIERKIILLKIGFSIEKQTYKAIAKQVNLPVEQVKQLYQQGLQKLRRQPEMRKEFGDYTNRYNRKIINDIQIHLFSESNNSVITDTIKEICF</sequence>
<dbReference type="InterPro" id="IPR007627">
    <property type="entry name" value="RNA_pol_sigma70_r2"/>
</dbReference>